<dbReference type="PRINTS" id="PR00132">
    <property type="entry name" value="GLHYDRLASE2"/>
</dbReference>
<dbReference type="Pfam" id="PF00703">
    <property type="entry name" value="Glyco_hydro_2"/>
    <property type="match status" value="1"/>
</dbReference>
<dbReference type="Gene3D" id="2.60.40.10">
    <property type="entry name" value="Immunoglobulins"/>
    <property type="match status" value="3"/>
</dbReference>
<feature type="domain" description="DUF4982" evidence="7">
    <location>
        <begin position="618"/>
        <end position="671"/>
    </location>
</feature>
<evidence type="ECO:0000256" key="3">
    <source>
        <dbReference type="ARBA" id="ARBA00023295"/>
    </source>
</evidence>
<evidence type="ECO:0000259" key="4">
    <source>
        <dbReference type="Pfam" id="PF00703"/>
    </source>
</evidence>
<evidence type="ECO:0000256" key="2">
    <source>
        <dbReference type="ARBA" id="ARBA00022801"/>
    </source>
</evidence>
<dbReference type="InterPro" id="IPR032311">
    <property type="entry name" value="DUF4982"/>
</dbReference>
<dbReference type="GO" id="GO:0004553">
    <property type="term" value="F:hydrolase activity, hydrolyzing O-glycosyl compounds"/>
    <property type="evidence" value="ECO:0007669"/>
    <property type="project" value="InterPro"/>
</dbReference>
<keyword evidence="3" id="KW-0326">Glycosidase</keyword>
<dbReference type="AlphaFoldDB" id="A0A7V7QKM0"/>
<dbReference type="EMBL" id="WAGX01000005">
    <property type="protein sequence ID" value="KAB1438387.1"/>
    <property type="molecule type" value="Genomic_DNA"/>
</dbReference>
<dbReference type="Gene3D" id="2.60.120.260">
    <property type="entry name" value="Galactose-binding domain-like"/>
    <property type="match status" value="1"/>
</dbReference>
<dbReference type="InterPro" id="IPR006103">
    <property type="entry name" value="Glyco_hydro_2_cat"/>
</dbReference>
<evidence type="ECO:0000256" key="1">
    <source>
        <dbReference type="ARBA" id="ARBA00007401"/>
    </source>
</evidence>
<dbReference type="InterPro" id="IPR040605">
    <property type="entry name" value="Glyco_hydro2_dom5"/>
</dbReference>
<protein>
    <submittedName>
        <fullName evidence="9">Glycoside hydrolase family 2 protein</fullName>
    </submittedName>
</protein>
<feature type="domain" description="Glycoside hydrolase family 2" evidence="8">
    <location>
        <begin position="708"/>
        <end position="793"/>
    </location>
</feature>
<dbReference type="OrthoDB" id="9762066at2"/>
<dbReference type="PROSITE" id="PS00608">
    <property type="entry name" value="GLYCOSYL_HYDROL_F2_2"/>
    <property type="match status" value="1"/>
</dbReference>
<dbReference type="SUPFAM" id="SSF49303">
    <property type="entry name" value="beta-Galactosidase/glucuronidase domain"/>
    <property type="match status" value="1"/>
</dbReference>
<dbReference type="InterPro" id="IPR006101">
    <property type="entry name" value="Glyco_hydro_2"/>
</dbReference>
<comment type="caution">
    <text evidence="9">The sequence shown here is derived from an EMBL/GenBank/DDBJ whole genome shotgun (WGS) entry which is preliminary data.</text>
</comment>
<dbReference type="PANTHER" id="PTHR42732:SF1">
    <property type="entry name" value="BETA-MANNOSIDASE"/>
    <property type="match status" value="1"/>
</dbReference>
<dbReference type="InterPro" id="IPR013783">
    <property type="entry name" value="Ig-like_fold"/>
</dbReference>
<keyword evidence="10" id="KW-1185">Reference proteome</keyword>
<evidence type="ECO:0000259" key="5">
    <source>
        <dbReference type="Pfam" id="PF02836"/>
    </source>
</evidence>
<dbReference type="InterPro" id="IPR008979">
    <property type="entry name" value="Galactose-bd-like_sf"/>
</dbReference>
<evidence type="ECO:0000313" key="9">
    <source>
        <dbReference type="EMBL" id="KAB1438387.1"/>
    </source>
</evidence>
<dbReference type="InterPro" id="IPR051913">
    <property type="entry name" value="GH2_Domain-Containing"/>
</dbReference>
<dbReference type="InterPro" id="IPR006104">
    <property type="entry name" value="Glyco_hydro_2_N"/>
</dbReference>
<proteinExistence type="inferred from homology"/>
<dbReference type="SUPFAM" id="SSF49785">
    <property type="entry name" value="Galactose-binding domain-like"/>
    <property type="match status" value="1"/>
</dbReference>
<dbReference type="SUPFAM" id="SSF51445">
    <property type="entry name" value="(Trans)glycosidases"/>
    <property type="match status" value="1"/>
</dbReference>
<dbReference type="RefSeq" id="WP_151145749.1">
    <property type="nucleotide sequence ID" value="NZ_WAGX01000005.1"/>
</dbReference>
<dbReference type="Pfam" id="PF02836">
    <property type="entry name" value="Glyco_hydro_2_C"/>
    <property type="match status" value="1"/>
</dbReference>
<dbReference type="Pfam" id="PF16355">
    <property type="entry name" value="DUF4982"/>
    <property type="match status" value="1"/>
</dbReference>
<evidence type="ECO:0000259" key="6">
    <source>
        <dbReference type="Pfam" id="PF02837"/>
    </source>
</evidence>
<feature type="domain" description="Glycoside hydrolase family 2 catalytic" evidence="5">
    <location>
        <begin position="285"/>
        <end position="527"/>
    </location>
</feature>
<feature type="domain" description="Glycoside hydrolase family 2 immunoglobulin-like beta-sandwich" evidence="4">
    <location>
        <begin position="168"/>
        <end position="264"/>
    </location>
</feature>
<dbReference type="InterPro" id="IPR006102">
    <property type="entry name" value="Ig-like_GH2"/>
</dbReference>
<accession>A0A7V7QKM0</accession>
<gene>
    <name evidence="9" type="ORF">F7O84_12655</name>
</gene>
<name>A0A7V7QKM0_9FIRM</name>
<feature type="domain" description="Glycosyl hydrolases family 2 sugar binding" evidence="6">
    <location>
        <begin position="11"/>
        <end position="154"/>
    </location>
</feature>
<dbReference type="GO" id="GO:0005975">
    <property type="term" value="P:carbohydrate metabolic process"/>
    <property type="evidence" value="ECO:0007669"/>
    <property type="project" value="InterPro"/>
</dbReference>
<evidence type="ECO:0000313" key="10">
    <source>
        <dbReference type="Proteomes" id="UP000461768"/>
    </source>
</evidence>
<evidence type="ECO:0000259" key="7">
    <source>
        <dbReference type="Pfam" id="PF16355"/>
    </source>
</evidence>
<reference evidence="9 10" key="2">
    <citation type="submission" date="2020-02" db="EMBL/GenBank/DDBJ databases">
        <title>Candidatus Galacturonibacter soehngenii shows hetero-acetogenic catabolism of galacturonic acid but lacks a canonical carbon monoxide dehydrogenase/acetyl-CoA synthase complex.</title>
        <authorList>
            <person name="Diender M."/>
            <person name="Stouten G.R."/>
            <person name="Petersen J.F."/>
            <person name="Nielsen P.H."/>
            <person name="Dueholm M.S."/>
            <person name="Pronk J.T."/>
            <person name="Van Loosdrecht M.C.M."/>
        </authorList>
    </citation>
    <scope>NUCLEOTIDE SEQUENCE [LARGE SCALE GENOMIC DNA]</scope>
    <source>
        <strain evidence="9">GalUA</strain>
    </source>
</reference>
<dbReference type="Pfam" id="PF18565">
    <property type="entry name" value="Glyco_hydro2_C5"/>
    <property type="match status" value="1"/>
</dbReference>
<evidence type="ECO:0000259" key="8">
    <source>
        <dbReference type="Pfam" id="PF18565"/>
    </source>
</evidence>
<dbReference type="InterPro" id="IPR023232">
    <property type="entry name" value="Glyco_hydro_2_AS"/>
</dbReference>
<dbReference type="Pfam" id="PF02837">
    <property type="entry name" value="Glyco_hydro_2_N"/>
    <property type="match status" value="1"/>
</dbReference>
<reference evidence="9 10" key="1">
    <citation type="submission" date="2019-09" db="EMBL/GenBank/DDBJ databases">
        <authorList>
            <person name="Valk L.C."/>
        </authorList>
    </citation>
    <scope>NUCLEOTIDE SEQUENCE [LARGE SCALE GENOMIC DNA]</scope>
    <source>
        <strain evidence="9">GalUA</strain>
    </source>
</reference>
<dbReference type="InterPro" id="IPR036156">
    <property type="entry name" value="Beta-gal/glucu_dom_sf"/>
</dbReference>
<dbReference type="Proteomes" id="UP000461768">
    <property type="component" value="Unassembled WGS sequence"/>
</dbReference>
<dbReference type="InterPro" id="IPR017853">
    <property type="entry name" value="GH"/>
</dbReference>
<dbReference type="PANTHER" id="PTHR42732">
    <property type="entry name" value="BETA-GALACTOSIDASE"/>
    <property type="match status" value="1"/>
</dbReference>
<sequence>MDKQQIYLTKNWRFHLGDIPESFSKTYQDVDWEKVEIPHDWSIKQPFSTNHSSGTGYVAGGIGWYRCSFFLDEKYRGKHISIVFDGVYKNSQVWCNSYYKGSWPYGYTTFHHDITNDVCFGDEENLICVKVSHTDISDSRWFTGSGITRKVTLLIEDEIHPVADGIFFQTPKVSKEEAEILITNEIANSSNSQKNVTIKNVLKDKESNEILTLSSTCTLEKNTTCESKQLGILTNPILWSTKQPYLYTLETYIKYEDVETKDNTSWYLANTMKVGIRSFAFHPDTGFTLNNVSQKLKGVCLHHDAGCLGAAVTPLVWVRRLLKLKEMGCNAIRTSHNPHMPELYDLCDSLGFFVMDEAFDEWEGAKNKWSTGHNVYPPKHQGYYEVFPEWHEKDLVALIRRDRNHPSIIMWSIGNEIDYPNDPYCHPLFQSMTGNNDKNKPAAEREYNPNKPNATRFVSIANRLIEIVKNEDTSRPVTLASAFPELSSQLGLYENLDVIGYNYKEHLYEEDHKSFSNQPILGSENGHGYQEWLAVTKNDYIAGQFLWTGIDYLGEAYGWPIHGSSAGLLTLAGFEKPAYYRRKSLWANHACIYLATTRYEMDNHEFTTVYESWNYIPGEEVEVRCYTNLGSAELFLNEKSLGVKETSKDTGYVSFVVPFEEGLLKAVAKHKDANLTSLDTTLTTCLQTTYAPCKINLKEFTCEDFYQENLHQIEVTIEDQNSNRVVTDSSMLHIGLEENAILLGLENGDLADVTAYCEPARRAYEGRMLIYLKKKDPTLPAKIKVEGANLKTNFFTF</sequence>
<organism evidence="9 10">
    <name type="scientific">Candidatus Galacturonatibacter soehngenii</name>
    <dbReference type="NCBI Taxonomy" id="2307010"/>
    <lineage>
        <taxon>Bacteria</taxon>
        <taxon>Bacillati</taxon>
        <taxon>Bacillota</taxon>
        <taxon>Clostridia</taxon>
        <taxon>Lachnospirales</taxon>
        <taxon>Lachnospiraceae</taxon>
        <taxon>Candidatus Galacturonatibacter</taxon>
    </lineage>
</organism>
<dbReference type="Gene3D" id="3.20.20.80">
    <property type="entry name" value="Glycosidases"/>
    <property type="match status" value="1"/>
</dbReference>
<keyword evidence="2 9" id="KW-0378">Hydrolase</keyword>
<comment type="similarity">
    <text evidence="1">Belongs to the glycosyl hydrolase 2 family.</text>
</comment>